<dbReference type="FunFam" id="3.80.10.10:FF:000095">
    <property type="entry name" value="LRR receptor-like serine/threonine-protein kinase GSO1"/>
    <property type="match status" value="1"/>
</dbReference>
<evidence type="ECO:0000259" key="14">
    <source>
        <dbReference type="Pfam" id="PF08263"/>
    </source>
</evidence>
<sequence length="1039" mass="115117">MDRSSIFISISRFLFLLLLWLFGLSCLQIIKPTSCTGSNLTAKCTETERKALLIFKDGLIDPSGRLSSWVGDDCCNWGGLGCSKRTGHVLKLDLRNPFHFSTTNDSENTAYNMSCLGGEINASLLSLKYLNYLDLSLNDFSGKQIPEFLGSFKNLRYLDLSFSSFSGVIPPHLGNLSSLRYLDVSAKLSYSNQPNLEVESLQWLVRLSSLKHLSLSSVNLERANFHWLQAVNMLPSLVELHLPNCGLTSLPLSISYINFTSLSVLDLSYNNFNSSIPHWLSNVTGLTKLDLSMSSLRGVMPDIFVNLVSLQELDFTFNVYIEGQLPDSLGHLRNLSRLDLAATSFTGRIPRTFGNLCNLQTLNLMGNKISGEINEFMDGLSRCSNNSLEYLVLGTQLSGNLPESLGELKKLTYLDLTANLFWGSIPASIGSLSSLQVLALSQNAMNGTIPESIGQLSMLVFLSLGTNSWQGVLTEAHFRNHTKLQHLDLSLAFGTTTKPLVLDVKHDWLPPFSLQEARLSNVQIGPTFPPWLQTQYELEYLSLDSAGISDTIPIGFWKSCSKITYLSLPDNKLKGMVPKFLGFPKAFYIDLSFNNLEGPFPLLPSNVSVLYLDHNSFFGPIPKNIGQFQKFYRLDLSSNSINGTIPPSIHKLKNMEVLSLKNNLLSGELPKHWENFQSLRVLDVANNSLSGKVPISIGSLSSLRLLSLSNNNLEGELPSSLRNCTTLISLDLGENKFFGNLPAWIGESMSSCLMFRARSNFFNGNIPQELCLLSNLQFLDLAHNDFSGVIPQCLGNLSKVIPHVSDSYSIYQHMLVVSKGRELQYDRTLYLVHSLDLSGNNLSGEIPEDITSLLGLGIMNLSMNHLTGNIPAKIGNLRMLETLDLSRNQLSGPIPESLSSLSFLSHLNLSHNNLSGRMPSGNQLQTLNDSSSIYADNPLLCGSPLDTKCPGEDTNHGPTSTDGNGLHKDGEKGSEFPQFYIAMVPGFIVGFWGVCGTLVLKASWRQAYFRFFDSMKDWLVVVIMVNVNRFKRKFKSEDN</sequence>
<accession>A0AAP0R3K5</accession>
<keyword evidence="3" id="KW-1003">Cell membrane</keyword>
<dbReference type="FunFam" id="3.80.10.10:FF:000383">
    <property type="entry name" value="Leucine-rich repeat receptor protein kinase EMS1"/>
    <property type="match status" value="1"/>
</dbReference>
<dbReference type="SMART" id="SM00365">
    <property type="entry name" value="LRR_SD22"/>
    <property type="match status" value="5"/>
</dbReference>
<dbReference type="Pfam" id="PF13855">
    <property type="entry name" value="LRR_8"/>
    <property type="match status" value="1"/>
</dbReference>
<dbReference type="PROSITE" id="PS51257">
    <property type="entry name" value="PROKAR_LIPOPROTEIN"/>
    <property type="match status" value="1"/>
</dbReference>
<evidence type="ECO:0000313" key="17">
    <source>
        <dbReference type="Proteomes" id="UP001415857"/>
    </source>
</evidence>
<dbReference type="SUPFAM" id="SSF52047">
    <property type="entry name" value="RNI-like"/>
    <property type="match status" value="3"/>
</dbReference>
<dbReference type="InterPro" id="IPR013210">
    <property type="entry name" value="LRR_N_plant-typ"/>
</dbReference>
<evidence type="ECO:0000256" key="12">
    <source>
        <dbReference type="SAM" id="Phobius"/>
    </source>
</evidence>
<evidence type="ECO:0000256" key="11">
    <source>
        <dbReference type="SAM" id="MobiDB-lite"/>
    </source>
</evidence>
<evidence type="ECO:0000256" key="4">
    <source>
        <dbReference type="ARBA" id="ARBA00022614"/>
    </source>
</evidence>
<dbReference type="GO" id="GO:0005886">
    <property type="term" value="C:plasma membrane"/>
    <property type="evidence" value="ECO:0007669"/>
    <property type="project" value="UniProtKB-SubCell"/>
</dbReference>
<evidence type="ECO:0000256" key="3">
    <source>
        <dbReference type="ARBA" id="ARBA00022475"/>
    </source>
</evidence>
<keyword evidence="8 12" id="KW-1133">Transmembrane helix</keyword>
<dbReference type="EMBL" id="JBBPBK010000016">
    <property type="protein sequence ID" value="KAK9267134.1"/>
    <property type="molecule type" value="Genomic_DNA"/>
</dbReference>
<dbReference type="InterPro" id="IPR003591">
    <property type="entry name" value="Leu-rich_rpt_typical-subtyp"/>
</dbReference>
<gene>
    <name evidence="16" type="ORF">L1049_009553</name>
</gene>
<dbReference type="Proteomes" id="UP001415857">
    <property type="component" value="Unassembled WGS sequence"/>
</dbReference>
<protein>
    <recommendedName>
        <fullName evidence="18">Leucine-rich repeat-containing N-terminal plant-type domain-containing protein</fullName>
    </recommendedName>
</protein>
<dbReference type="InterPro" id="IPR001611">
    <property type="entry name" value="Leu-rich_rpt"/>
</dbReference>
<dbReference type="Pfam" id="PF08263">
    <property type="entry name" value="LRRNT_2"/>
    <property type="match status" value="1"/>
</dbReference>
<feature type="transmembrane region" description="Helical" evidence="12">
    <location>
        <begin position="979"/>
        <end position="1000"/>
    </location>
</feature>
<evidence type="ECO:0000256" key="7">
    <source>
        <dbReference type="ARBA" id="ARBA00022737"/>
    </source>
</evidence>
<feature type="chain" id="PRO_5042856970" description="Leucine-rich repeat-containing N-terminal plant-type domain-containing protein" evidence="13">
    <location>
        <begin position="27"/>
        <end position="1039"/>
    </location>
</feature>
<dbReference type="PANTHER" id="PTHR48063">
    <property type="entry name" value="LRR RECEPTOR-LIKE KINASE"/>
    <property type="match status" value="1"/>
</dbReference>
<dbReference type="Pfam" id="PF00560">
    <property type="entry name" value="LRR_1"/>
    <property type="match status" value="9"/>
</dbReference>
<dbReference type="InterPro" id="IPR055414">
    <property type="entry name" value="LRR_R13L4/SHOC2-like"/>
</dbReference>
<evidence type="ECO:0000259" key="15">
    <source>
        <dbReference type="Pfam" id="PF23598"/>
    </source>
</evidence>
<evidence type="ECO:0000256" key="9">
    <source>
        <dbReference type="ARBA" id="ARBA00023136"/>
    </source>
</evidence>
<proteinExistence type="inferred from homology"/>
<keyword evidence="17" id="KW-1185">Reference proteome</keyword>
<dbReference type="InterPro" id="IPR046956">
    <property type="entry name" value="RLP23-like"/>
</dbReference>
<feature type="domain" description="Leucine-rich repeat-containing N-terminal plant-type" evidence="14">
    <location>
        <begin position="47"/>
        <end position="83"/>
    </location>
</feature>
<name>A0AAP0R3K5_LIQFO</name>
<dbReference type="FunFam" id="3.80.10.10:FF:000649">
    <property type="entry name" value="Leucine Rich Repeat family protein"/>
    <property type="match status" value="1"/>
</dbReference>
<dbReference type="Gene3D" id="3.80.10.10">
    <property type="entry name" value="Ribonuclease Inhibitor"/>
    <property type="match status" value="7"/>
</dbReference>
<keyword evidence="4" id="KW-0433">Leucine-rich repeat</keyword>
<feature type="signal peptide" evidence="13">
    <location>
        <begin position="1"/>
        <end position="26"/>
    </location>
</feature>
<keyword evidence="5 12" id="KW-0812">Transmembrane</keyword>
<evidence type="ECO:0000256" key="10">
    <source>
        <dbReference type="ARBA" id="ARBA00023180"/>
    </source>
</evidence>
<evidence type="ECO:0000256" key="1">
    <source>
        <dbReference type="ARBA" id="ARBA00004251"/>
    </source>
</evidence>
<evidence type="ECO:0000256" key="6">
    <source>
        <dbReference type="ARBA" id="ARBA00022729"/>
    </source>
</evidence>
<dbReference type="SMART" id="SM00369">
    <property type="entry name" value="LRR_TYP"/>
    <property type="match status" value="11"/>
</dbReference>
<dbReference type="AlphaFoldDB" id="A0AAP0R3K5"/>
<evidence type="ECO:0000256" key="8">
    <source>
        <dbReference type="ARBA" id="ARBA00022989"/>
    </source>
</evidence>
<evidence type="ECO:0000313" key="16">
    <source>
        <dbReference type="EMBL" id="KAK9267134.1"/>
    </source>
</evidence>
<evidence type="ECO:0000256" key="13">
    <source>
        <dbReference type="SAM" id="SignalP"/>
    </source>
</evidence>
<evidence type="ECO:0000256" key="2">
    <source>
        <dbReference type="ARBA" id="ARBA00009592"/>
    </source>
</evidence>
<feature type="region of interest" description="Disordered" evidence="11">
    <location>
        <begin position="945"/>
        <end position="968"/>
    </location>
</feature>
<evidence type="ECO:0000256" key="5">
    <source>
        <dbReference type="ARBA" id="ARBA00022692"/>
    </source>
</evidence>
<keyword evidence="6 13" id="KW-0732">Signal</keyword>
<dbReference type="PANTHER" id="PTHR48063:SF90">
    <property type="entry name" value="OS11G0565920 PROTEIN"/>
    <property type="match status" value="1"/>
</dbReference>
<feature type="domain" description="Disease resistance R13L4/SHOC-2-like LRR" evidence="15">
    <location>
        <begin position="388"/>
        <end position="543"/>
    </location>
</feature>
<keyword evidence="10" id="KW-0325">Glycoprotein</keyword>
<comment type="similarity">
    <text evidence="2">Belongs to the RLP family.</text>
</comment>
<dbReference type="Pfam" id="PF23598">
    <property type="entry name" value="LRR_14"/>
    <property type="match status" value="1"/>
</dbReference>
<keyword evidence="7" id="KW-0677">Repeat</keyword>
<evidence type="ECO:0008006" key="18">
    <source>
        <dbReference type="Google" id="ProtNLM"/>
    </source>
</evidence>
<comment type="subcellular location">
    <subcellularLocation>
        <location evidence="1">Cell membrane</location>
        <topology evidence="1">Single-pass type I membrane protein</topology>
    </subcellularLocation>
</comment>
<dbReference type="FunFam" id="3.80.10.10:FF:000213">
    <property type="entry name" value="Tyrosine-sulfated glycopeptide receptor 1"/>
    <property type="match status" value="1"/>
</dbReference>
<comment type="caution">
    <text evidence="16">The sequence shown here is derived from an EMBL/GenBank/DDBJ whole genome shotgun (WGS) entry which is preliminary data.</text>
</comment>
<dbReference type="InterPro" id="IPR032675">
    <property type="entry name" value="LRR_dom_sf"/>
</dbReference>
<reference evidence="16 17" key="1">
    <citation type="journal article" date="2024" name="Plant J.">
        <title>Genome sequences and population genomics reveal climatic adaptation and genomic divergence between two closely related sweetgum species.</title>
        <authorList>
            <person name="Xu W.Q."/>
            <person name="Ren C.Q."/>
            <person name="Zhang X.Y."/>
            <person name="Comes H.P."/>
            <person name="Liu X.H."/>
            <person name="Li Y.G."/>
            <person name="Kettle C.J."/>
            <person name="Jalonen R."/>
            <person name="Gaisberger H."/>
            <person name="Ma Y.Z."/>
            <person name="Qiu Y.X."/>
        </authorList>
    </citation>
    <scope>NUCLEOTIDE SEQUENCE [LARGE SCALE GENOMIC DNA]</scope>
    <source>
        <strain evidence="16">Hangzhou</strain>
    </source>
</reference>
<organism evidence="16 17">
    <name type="scientific">Liquidambar formosana</name>
    <name type="common">Formosan gum</name>
    <dbReference type="NCBI Taxonomy" id="63359"/>
    <lineage>
        <taxon>Eukaryota</taxon>
        <taxon>Viridiplantae</taxon>
        <taxon>Streptophyta</taxon>
        <taxon>Embryophyta</taxon>
        <taxon>Tracheophyta</taxon>
        <taxon>Spermatophyta</taxon>
        <taxon>Magnoliopsida</taxon>
        <taxon>eudicotyledons</taxon>
        <taxon>Gunneridae</taxon>
        <taxon>Pentapetalae</taxon>
        <taxon>Saxifragales</taxon>
        <taxon>Altingiaceae</taxon>
        <taxon>Liquidambar</taxon>
    </lineage>
</organism>
<keyword evidence="9 12" id="KW-0472">Membrane</keyword>